<evidence type="ECO:0000256" key="5">
    <source>
        <dbReference type="ARBA" id="ARBA00022691"/>
    </source>
</evidence>
<feature type="domain" description="CheR-type methyltransferase" evidence="9">
    <location>
        <begin position="38"/>
        <end position="281"/>
    </location>
</feature>
<feature type="compositionally biased region" description="Low complexity" evidence="7">
    <location>
        <begin position="21"/>
        <end position="32"/>
    </location>
</feature>
<dbReference type="EC" id="2.1.1.80" evidence="2"/>
<evidence type="ECO:0000313" key="10">
    <source>
        <dbReference type="EMBL" id="MFC5137689.1"/>
    </source>
</evidence>
<gene>
    <name evidence="10" type="ORF">ACFPK1_05555</name>
</gene>
<dbReference type="Pfam" id="PF13426">
    <property type="entry name" value="PAS_9"/>
    <property type="match status" value="1"/>
</dbReference>
<dbReference type="EMBL" id="JBHSKG010000002">
    <property type="protein sequence ID" value="MFC5137689.1"/>
    <property type="molecule type" value="Genomic_DNA"/>
</dbReference>
<dbReference type="InterPro" id="IPR000014">
    <property type="entry name" value="PAS"/>
</dbReference>
<dbReference type="PANTHER" id="PTHR24422:SF10">
    <property type="entry name" value="CHEMOTAXIS PROTEIN METHYLTRANSFERASE 2"/>
    <property type="match status" value="1"/>
</dbReference>
<reference evidence="11" key="1">
    <citation type="journal article" date="2019" name="Int. J. Syst. Evol. Microbiol.">
        <title>The Global Catalogue of Microorganisms (GCM) 10K type strain sequencing project: providing services to taxonomists for standard genome sequencing and annotation.</title>
        <authorList>
            <consortium name="The Broad Institute Genomics Platform"/>
            <consortium name="The Broad Institute Genome Sequencing Center for Infectious Disease"/>
            <person name="Wu L."/>
            <person name="Ma J."/>
        </authorList>
    </citation>
    <scope>NUCLEOTIDE SEQUENCE [LARGE SCALE GENOMIC DNA]</scope>
    <source>
        <strain evidence="11">XZYJ18</strain>
    </source>
</reference>
<proteinExistence type="predicted"/>
<dbReference type="Gene3D" id="1.10.155.10">
    <property type="entry name" value="Chemotaxis receptor methyltransferase CheR, N-terminal domain"/>
    <property type="match status" value="1"/>
</dbReference>
<dbReference type="InterPro" id="IPR029063">
    <property type="entry name" value="SAM-dependent_MTases_sf"/>
</dbReference>
<dbReference type="InterPro" id="IPR022641">
    <property type="entry name" value="CheR_N"/>
</dbReference>
<dbReference type="Gene3D" id="3.30.450.20">
    <property type="entry name" value="PAS domain"/>
    <property type="match status" value="2"/>
</dbReference>
<evidence type="ECO:0000256" key="7">
    <source>
        <dbReference type="SAM" id="MobiDB-lite"/>
    </source>
</evidence>
<dbReference type="NCBIfam" id="TIGR00229">
    <property type="entry name" value="sensory_box"/>
    <property type="match status" value="1"/>
</dbReference>
<dbReference type="SMART" id="SM00091">
    <property type="entry name" value="PAS"/>
    <property type="match status" value="2"/>
</dbReference>
<dbReference type="PROSITE" id="PS50123">
    <property type="entry name" value="CHER"/>
    <property type="match status" value="1"/>
</dbReference>
<comment type="caution">
    <text evidence="10">The sequence shown here is derived from an EMBL/GenBank/DDBJ whole genome shotgun (WGS) entry which is preliminary data.</text>
</comment>
<evidence type="ECO:0000256" key="3">
    <source>
        <dbReference type="ARBA" id="ARBA00022603"/>
    </source>
</evidence>
<name>A0ABV9Z8K3_9PSEU</name>
<keyword evidence="11" id="KW-1185">Reference proteome</keyword>
<evidence type="ECO:0000256" key="4">
    <source>
        <dbReference type="ARBA" id="ARBA00022679"/>
    </source>
</evidence>
<dbReference type="GO" id="GO:0032259">
    <property type="term" value="P:methylation"/>
    <property type="evidence" value="ECO:0007669"/>
    <property type="project" value="UniProtKB-KW"/>
</dbReference>
<feature type="compositionally biased region" description="Acidic residues" evidence="7">
    <location>
        <begin position="1"/>
        <end position="19"/>
    </location>
</feature>
<dbReference type="InterPro" id="IPR013656">
    <property type="entry name" value="PAS_4"/>
</dbReference>
<dbReference type="Pfam" id="PF03705">
    <property type="entry name" value="CheR_N"/>
    <property type="match status" value="1"/>
</dbReference>
<dbReference type="Pfam" id="PF08448">
    <property type="entry name" value="PAS_4"/>
    <property type="match status" value="1"/>
</dbReference>
<dbReference type="PRINTS" id="PR00996">
    <property type="entry name" value="CHERMTFRASE"/>
</dbReference>
<dbReference type="SMART" id="SM00138">
    <property type="entry name" value="MeTrc"/>
    <property type="match status" value="1"/>
</dbReference>
<keyword evidence="5" id="KW-0949">S-adenosyl-L-methionine</keyword>
<accession>A0ABV9Z8K3</accession>
<dbReference type="InterPro" id="IPR035965">
    <property type="entry name" value="PAS-like_dom_sf"/>
</dbReference>
<evidence type="ECO:0000259" key="9">
    <source>
        <dbReference type="PROSITE" id="PS50123"/>
    </source>
</evidence>
<dbReference type="SUPFAM" id="SSF55785">
    <property type="entry name" value="PYP-like sensor domain (PAS domain)"/>
    <property type="match status" value="2"/>
</dbReference>
<dbReference type="InterPro" id="IPR050903">
    <property type="entry name" value="Bact_Chemotaxis_MeTrfase"/>
</dbReference>
<dbReference type="CDD" id="cd02440">
    <property type="entry name" value="AdoMet_MTases"/>
    <property type="match status" value="1"/>
</dbReference>
<evidence type="ECO:0000256" key="2">
    <source>
        <dbReference type="ARBA" id="ARBA00012534"/>
    </source>
</evidence>
<evidence type="ECO:0000313" key="11">
    <source>
        <dbReference type="Proteomes" id="UP001596175"/>
    </source>
</evidence>
<organism evidence="10 11">
    <name type="scientific">Actinomycetospora rhizophila</name>
    <dbReference type="NCBI Taxonomy" id="1416876"/>
    <lineage>
        <taxon>Bacteria</taxon>
        <taxon>Bacillati</taxon>
        <taxon>Actinomycetota</taxon>
        <taxon>Actinomycetes</taxon>
        <taxon>Pseudonocardiales</taxon>
        <taxon>Pseudonocardiaceae</taxon>
        <taxon>Actinomycetospora</taxon>
    </lineage>
</organism>
<comment type="catalytic activity">
    <reaction evidence="1">
        <text>L-glutamyl-[protein] + S-adenosyl-L-methionine = [protein]-L-glutamate 5-O-methyl ester + S-adenosyl-L-homocysteine</text>
        <dbReference type="Rhea" id="RHEA:24452"/>
        <dbReference type="Rhea" id="RHEA-COMP:10208"/>
        <dbReference type="Rhea" id="RHEA-COMP:10311"/>
        <dbReference type="ChEBI" id="CHEBI:29973"/>
        <dbReference type="ChEBI" id="CHEBI:57856"/>
        <dbReference type="ChEBI" id="CHEBI:59789"/>
        <dbReference type="ChEBI" id="CHEBI:82795"/>
        <dbReference type="EC" id="2.1.1.80"/>
    </reaction>
</comment>
<protein>
    <recommendedName>
        <fullName evidence="2">protein-glutamate O-methyltransferase</fullName>
        <ecNumber evidence="2">2.1.1.80</ecNumber>
    </recommendedName>
</protein>
<dbReference type="Gene3D" id="6.10.250.3150">
    <property type="match status" value="1"/>
</dbReference>
<keyword evidence="6" id="KW-0175">Coiled coil</keyword>
<evidence type="ECO:0000256" key="6">
    <source>
        <dbReference type="SAM" id="Coils"/>
    </source>
</evidence>
<dbReference type="Gene3D" id="3.40.50.150">
    <property type="entry name" value="Vaccinia Virus protein VP39"/>
    <property type="match status" value="1"/>
</dbReference>
<dbReference type="SUPFAM" id="SSF53335">
    <property type="entry name" value="S-adenosyl-L-methionine-dependent methyltransferases"/>
    <property type="match status" value="1"/>
</dbReference>
<dbReference type="InterPro" id="IPR022642">
    <property type="entry name" value="CheR_C"/>
</dbReference>
<sequence>MNEDERVDEAEDGVGDETVDGTAGATGEGPEATVAGQEAAFETLLEFLKESRGFDFTGYKRSSIWRRVTRRMQQLGVASFNDYLDVLQVDQDEFTHLFNTVLINVTGFLRDPEAWRELQEEIVPQLLAPKTRGESVRVWSAGCASGEEAYGLAMVFAEALGIEEFRQRVKVYATDVDEDALATARQATYGDRELQALPDQWRERYFERAAGRYTFRSDLRRSVIFGRNDLVQDAPIGRLDLLVCRNTLMYLNAETQAQVLRRFHFALNPAGVMFLGKAEMLLSHGRLFLPIDLKRRFFRKSDQVDQAGRLAVMAGRDGQSETRRDVQLEDETLLFSPLATIVVTSDDVVAKANQRAEAQLGVSTREIGRRFTDLEICHRITGLRSSYEDVRRHRTSMWQHEAEFSRSTSETLVFDIQIVPLEAHSDDGVSIALFFTDVTRYRRMTVELQSAHRQVETAYEELQSTVEELETTNEELQSTVEELETTNEELQSTVEELETTNEELESTNDELQSMNDEMRERSSQLDRANDFLESVLGSLRTAVIVVDTELIVQAWNGRADDLWGVRSDEAVGQHLLNLDIGLAMDRVRPLVRDVLAGNVPREDPLRTDAINRRGRSVQLAIAVSPLTGRESRPGGAIILMDHVDGTGPSAAEPVPEDRTTS</sequence>
<feature type="domain" description="PAS" evidence="8">
    <location>
        <begin position="528"/>
        <end position="576"/>
    </location>
</feature>
<dbReference type="Proteomes" id="UP001596175">
    <property type="component" value="Unassembled WGS sequence"/>
</dbReference>
<dbReference type="Pfam" id="PF01739">
    <property type="entry name" value="CheR"/>
    <property type="match status" value="1"/>
</dbReference>
<dbReference type="InterPro" id="IPR000780">
    <property type="entry name" value="CheR_MeTrfase"/>
</dbReference>
<evidence type="ECO:0000256" key="1">
    <source>
        <dbReference type="ARBA" id="ARBA00001541"/>
    </source>
</evidence>
<dbReference type="CDD" id="cd00130">
    <property type="entry name" value="PAS"/>
    <property type="match status" value="1"/>
</dbReference>
<dbReference type="PANTHER" id="PTHR24422">
    <property type="entry name" value="CHEMOTAXIS PROTEIN METHYLTRANSFERASE"/>
    <property type="match status" value="1"/>
</dbReference>
<keyword evidence="4" id="KW-0808">Transferase</keyword>
<feature type="coiled-coil region" evidence="6">
    <location>
        <begin position="448"/>
        <end position="528"/>
    </location>
</feature>
<feature type="region of interest" description="Disordered" evidence="7">
    <location>
        <begin position="1"/>
        <end position="32"/>
    </location>
</feature>
<dbReference type="GO" id="GO:0008168">
    <property type="term" value="F:methyltransferase activity"/>
    <property type="evidence" value="ECO:0007669"/>
    <property type="project" value="UniProtKB-KW"/>
</dbReference>
<evidence type="ECO:0000259" key="8">
    <source>
        <dbReference type="PROSITE" id="PS50112"/>
    </source>
</evidence>
<dbReference type="RefSeq" id="WP_378019907.1">
    <property type="nucleotide sequence ID" value="NZ_JBHSKG010000002.1"/>
</dbReference>
<keyword evidence="3 10" id="KW-0489">Methyltransferase</keyword>
<dbReference type="SUPFAM" id="SSF47757">
    <property type="entry name" value="Chemotaxis receptor methyltransferase CheR, N-terminal domain"/>
    <property type="match status" value="1"/>
</dbReference>
<dbReference type="SUPFAM" id="SSF90257">
    <property type="entry name" value="Myosin rod fragments"/>
    <property type="match status" value="1"/>
</dbReference>
<dbReference type="InterPro" id="IPR036804">
    <property type="entry name" value="CheR_N_sf"/>
</dbReference>
<dbReference type="PROSITE" id="PS50112">
    <property type="entry name" value="PAS"/>
    <property type="match status" value="1"/>
</dbReference>